<reference evidence="2" key="1">
    <citation type="submission" date="2025-08" db="UniProtKB">
        <authorList>
            <consortium name="Ensembl"/>
        </authorList>
    </citation>
    <scope>IDENTIFICATION</scope>
</reference>
<dbReference type="PROSITE" id="PS50041">
    <property type="entry name" value="C_TYPE_LECTIN_2"/>
    <property type="match status" value="1"/>
</dbReference>
<dbReference type="InterPro" id="IPR001304">
    <property type="entry name" value="C-type_lectin-like"/>
</dbReference>
<evidence type="ECO:0000313" key="3">
    <source>
        <dbReference type="Proteomes" id="UP000261520"/>
    </source>
</evidence>
<name>A0A3B4A3J6_9GOBI</name>
<dbReference type="Pfam" id="PF00059">
    <property type="entry name" value="Lectin_C"/>
    <property type="match status" value="1"/>
</dbReference>
<dbReference type="SUPFAM" id="SSF56436">
    <property type="entry name" value="C-type lectin-like"/>
    <property type="match status" value="1"/>
</dbReference>
<dbReference type="PANTHER" id="PTHR45784:SF3">
    <property type="entry name" value="C-TYPE LECTIN DOMAIN FAMILY 4 MEMBER K-LIKE-RELATED"/>
    <property type="match status" value="1"/>
</dbReference>
<dbReference type="Proteomes" id="UP000261520">
    <property type="component" value="Unplaced"/>
</dbReference>
<dbReference type="InterPro" id="IPR016186">
    <property type="entry name" value="C-type_lectin-like/link_sf"/>
</dbReference>
<dbReference type="Ensembl" id="ENSPMGT00000012396.1">
    <property type="protein sequence ID" value="ENSPMGP00000011613.1"/>
    <property type="gene ID" value="ENSPMGG00000009621.1"/>
</dbReference>
<accession>A0A3B4A3J6</accession>
<dbReference type="PANTHER" id="PTHR45784">
    <property type="entry name" value="C-TYPE LECTIN DOMAIN FAMILY 20 MEMBER A-RELATED"/>
    <property type="match status" value="1"/>
</dbReference>
<proteinExistence type="predicted"/>
<dbReference type="AlphaFoldDB" id="A0A3B4A3J6"/>
<dbReference type="Gene3D" id="3.10.100.10">
    <property type="entry name" value="Mannose-Binding Protein A, subunit A"/>
    <property type="match status" value="1"/>
</dbReference>
<feature type="domain" description="C-type lectin" evidence="1">
    <location>
        <begin position="59"/>
        <end position="137"/>
    </location>
</feature>
<reference evidence="2" key="2">
    <citation type="submission" date="2025-09" db="UniProtKB">
        <authorList>
            <consortium name="Ensembl"/>
        </authorList>
    </citation>
    <scope>IDENTIFICATION</scope>
</reference>
<dbReference type="InterPro" id="IPR016187">
    <property type="entry name" value="CTDL_fold"/>
</dbReference>
<keyword evidence="3" id="KW-1185">Reference proteome</keyword>
<dbReference type="SMART" id="SM00034">
    <property type="entry name" value="CLECT"/>
    <property type="match status" value="1"/>
</dbReference>
<evidence type="ECO:0000259" key="1">
    <source>
        <dbReference type="PROSITE" id="PS50041"/>
    </source>
</evidence>
<dbReference type="STRING" id="409849.ENSPMGP00000011613"/>
<sequence>MKYKSYIFHIFQVVQSFILFSIIKISIIKTTESKCENYTRVCSFFKCVLLFSESASPKFKYYRTLLTWRDAQSYCRQHHTDLVSIRNQVENDQVFALMSGPSVYTHIGLYRDGWKWSDGSPVSFTKFNDRTGVPLTS</sequence>
<protein>
    <recommendedName>
        <fullName evidence="1">C-type lectin domain-containing protein</fullName>
    </recommendedName>
</protein>
<organism evidence="2 3">
    <name type="scientific">Periophthalmus magnuspinnatus</name>
    <dbReference type="NCBI Taxonomy" id="409849"/>
    <lineage>
        <taxon>Eukaryota</taxon>
        <taxon>Metazoa</taxon>
        <taxon>Chordata</taxon>
        <taxon>Craniata</taxon>
        <taxon>Vertebrata</taxon>
        <taxon>Euteleostomi</taxon>
        <taxon>Actinopterygii</taxon>
        <taxon>Neopterygii</taxon>
        <taxon>Teleostei</taxon>
        <taxon>Neoteleostei</taxon>
        <taxon>Acanthomorphata</taxon>
        <taxon>Gobiaria</taxon>
        <taxon>Gobiiformes</taxon>
        <taxon>Gobioidei</taxon>
        <taxon>Gobiidae</taxon>
        <taxon>Oxudercinae</taxon>
        <taxon>Periophthalmus</taxon>
    </lineage>
</organism>
<evidence type="ECO:0000313" key="2">
    <source>
        <dbReference type="Ensembl" id="ENSPMGP00000011613.1"/>
    </source>
</evidence>